<proteinExistence type="predicted"/>
<protein>
    <submittedName>
        <fullName evidence="1">Uncharacterized protein</fullName>
    </submittedName>
</protein>
<accession>A0A0K2VJ82</accession>
<evidence type="ECO:0000313" key="1">
    <source>
        <dbReference type="EMBL" id="CDW50046.1"/>
    </source>
</evidence>
<name>A0A0K2VJ82_LEPSM</name>
<sequence>LVKTQQHIYRSNSLFLWEDRKDWKDEEPDIIWTENSSEALNIVKLQEDPSHVILGMIISVSYTLLKAVRTKFAFSLPDNPWTIKFPMGIFQLPLMTIFWIQNQDQKYYSKL</sequence>
<feature type="non-terminal residue" evidence="1">
    <location>
        <position position="1"/>
    </location>
</feature>
<dbReference type="EMBL" id="HACA01032685">
    <property type="protein sequence ID" value="CDW50046.1"/>
    <property type="molecule type" value="Transcribed_RNA"/>
</dbReference>
<organism evidence="1">
    <name type="scientific">Lepeophtheirus salmonis</name>
    <name type="common">Salmon louse</name>
    <name type="synonym">Caligus salmonis</name>
    <dbReference type="NCBI Taxonomy" id="72036"/>
    <lineage>
        <taxon>Eukaryota</taxon>
        <taxon>Metazoa</taxon>
        <taxon>Ecdysozoa</taxon>
        <taxon>Arthropoda</taxon>
        <taxon>Crustacea</taxon>
        <taxon>Multicrustacea</taxon>
        <taxon>Hexanauplia</taxon>
        <taxon>Copepoda</taxon>
        <taxon>Siphonostomatoida</taxon>
        <taxon>Caligidae</taxon>
        <taxon>Lepeophtheirus</taxon>
    </lineage>
</organism>
<reference evidence="1" key="1">
    <citation type="submission" date="2014-05" db="EMBL/GenBank/DDBJ databases">
        <authorList>
            <person name="Chronopoulou M."/>
        </authorList>
    </citation>
    <scope>NUCLEOTIDE SEQUENCE</scope>
    <source>
        <tissue evidence="1">Whole organism</tissue>
    </source>
</reference>
<dbReference type="AlphaFoldDB" id="A0A0K2VJ82"/>